<dbReference type="AlphaFoldDB" id="A0A7G7GBS2"/>
<dbReference type="KEGG" id="aswu:HUW51_18415"/>
<name>A0A7G7GBS2_9BACT</name>
<sequence length="180" mass="19672">MENVNSTSTYTQPSWFPVALRYGIITGLVAGVVSILLFITGGFEKVWIGFIIGVVIQIGSIVFAHKDFKSQNNGFMTYGRGLLIGTILSAISGLVGGLISFAYIQFVDMSVIDRMNELQIVMMEKFGLPEDKMDEAIQKLEESNTPAKQITGGLTTGLTMGFLFSLIVSAITKKNKPEFE</sequence>
<feature type="transmembrane region" description="Helical" evidence="1">
    <location>
        <begin position="20"/>
        <end position="39"/>
    </location>
</feature>
<feature type="transmembrane region" description="Helical" evidence="1">
    <location>
        <begin position="84"/>
        <end position="106"/>
    </location>
</feature>
<dbReference type="EMBL" id="CP055156">
    <property type="protein sequence ID" value="QNF34606.1"/>
    <property type="molecule type" value="Genomic_DNA"/>
</dbReference>
<dbReference type="RefSeq" id="WP_185271101.1">
    <property type="nucleotide sequence ID" value="NZ_CP055156.1"/>
</dbReference>
<organism evidence="2 3">
    <name type="scientific">Adhaeribacter swui</name>
    <dbReference type="NCBI Taxonomy" id="2086471"/>
    <lineage>
        <taxon>Bacteria</taxon>
        <taxon>Pseudomonadati</taxon>
        <taxon>Bacteroidota</taxon>
        <taxon>Cytophagia</taxon>
        <taxon>Cytophagales</taxon>
        <taxon>Hymenobacteraceae</taxon>
        <taxon>Adhaeribacter</taxon>
    </lineage>
</organism>
<evidence type="ECO:0000313" key="2">
    <source>
        <dbReference type="EMBL" id="QNF34606.1"/>
    </source>
</evidence>
<evidence type="ECO:0000313" key="3">
    <source>
        <dbReference type="Proteomes" id="UP000515237"/>
    </source>
</evidence>
<gene>
    <name evidence="2" type="ORF">HUW51_18415</name>
</gene>
<reference evidence="2 3" key="1">
    <citation type="journal article" date="2018" name="Int. J. Syst. Evol. Microbiol.">
        <title>Adhaeribacter swui sp. nov., isolated from wet mud.</title>
        <authorList>
            <person name="Kim D.U."/>
            <person name="Kim K.W."/>
            <person name="Kang M.S."/>
            <person name="Kim J.Y."/>
            <person name="Jang J.H."/>
            <person name="Kim M.K."/>
        </authorList>
    </citation>
    <scope>NUCLEOTIDE SEQUENCE [LARGE SCALE GENOMIC DNA]</scope>
    <source>
        <strain evidence="2 3">KCTC 52873</strain>
    </source>
</reference>
<dbReference type="Pfam" id="PF13858">
    <property type="entry name" value="DUF4199"/>
    <property type="match status" value="1"/>
</dbReference>
<proteinExistence type="predicted"/>
<dbReference type="Proteomes" id="UP000515237">
    <property type="component" value="Chromosome"/>
</dbReference>
<keyword evidence="1" id="KW-1133">Transmembrane helix</keyword>
<dbReference type="InterPro" id="IPR025250">
    <property type="entry name" value="DUF4199"/>
</dbReference>
<evidence type="ECO:0000256" key="1">
    <source>
        <dbReference type="SAM" id="Phobius"/>
    </source>
</evidence>
<feature type="transmembrane region" description="Helical" evidence="1">
    <location>
        <begin position="150"/>
        <end position="171"/>
    </location>
</feature>
<keyword evidence="1" id="KW-0812">Transmembrane</keyword>
<feature type="transmembrane region" description="Helical" evidence="1">
    <location>
        <begin position="46"/>
        <end position="64"/>
    </location>
</feature>
<accession>A0A7G7GBS2</accession>
<protein>
    <submittedName>
        <fullName evidence="2">DUF4199 domain-containing protein</fullName>
    </submittedName>
</protein>
<keyword evidence="3" id="KW-1185">Reference proteome</keyword>
<keyword evidence="1" id="KW-0472">Membrane</keyword>